<sequence>MLKAIGAAILGIVMAIGALAVGGLEKTVVKPESFSDSSDILVITKKYAFTKEKGDWKILYIDLGIYPGNISSDKIAFNTFEGKPVEYTEKFNPLMGN</sequence>
<dbReference type="Proteomes" id="UP000529861">
    <property type="component" value="Unassembled WGS sequence"/>
</dbReference>
<gene>
    <name evidence="1" type="ORF">HKI81_10530</name>
</gene>
<dbReference type="EMBL" id="JABEQB010000034">
    <property type="protein sequence ID" value="NNG67638.1"/>
    <property type="molecule type" value="Genomic_DNA"/>
</dbReference>
<dbReference type="RefSeq" id="WP_170271399.1">
    <property type="nucleotide sequence ID" value="NZ_JABEQB010000034.1"/>
</dbReference>
<reference evidence="1 2" key="1">
    <citation type="submission" date="2020-04" db="EMBL/GenBank/DDBJ databases">
        <title>Draft genome sequence of Caldanaerobacter sunterraneus. strain 1523vc isolated from Griffin hot spring, Kamchatka, Russia.</title>
        <authorList>
            <person name="Toshchakov S.V."/>
            <person name="Podosokorskaya O.A."/>
            <person name="Kublanov I.V."/>
            <person name="Korzhenkov A."/>
            <person name="Patrushev M.V."/>
        </authorList>
    </citation>
    <scope>NUCLEOTIDE SEQUENCE [LARGE SCALE GENOMIC DNA]</scope>
    <source>
        <strain evidence="1 2">1523vc</strain>
    </source>
</reference>
<name>A0A7Y2L889_9THEO</name>
<comment type="caution">
    <text evidence="1">The sequence shown here is derived from an EMBL/GenBank/DDBJ whole genome shotgun (WGS) entry which is preliminary data.</text>
</comment>
<evidence type="ECO:0000313" key="1">
    <source>
        <dbReference type="EMBL" id="NNG67638.1"/>
    </source>
</evidence>
<proteinExistence type="predicted"/>
<organism evidence="1 2">
    <name type="scientific">Caldanaerobacter subterraneus</name>
    <dbReference type="NCBI Taxonomy" id="911092"/>
    <lineage>
        <taxon>Bacteria</taxon>
        <taxon>Bacillati</taxon>
        <taxon>Bacillota</taxon>
        <taxon>Clostridia</taxon>
        <taxon>Thermoanaerobacterales</taxon>
        <taxon>Thermoanaerobacteraceae</taxon>
        <taxon>Caldanaerobacter</taxon>
    </lineage>
</organism>
<protein>
    <submittedName>
        <fullName evidence="1">Uncharacterized protein</fullName>
    </submittedName>
</protein>
<evidence type="ECO:0000313" key="2">
    <source>
        <dbReference type="Proteomes" id="UP000529861"/>
    </source>
</evidence>
<dbReference type="AlphaFoldDB" id="A0A7Y2L889"/>
<accession>A0A7Y2L889</accession>